<dbReference type="InterPro" id="IPR016024">
    <property type="entry name" value="ARM-type_fold"/>
</dbReference>
<dbReference type="InterPro" id="IPR011989">
    <property type="entry name" value="ARM-like"/>
</dbReference>
<proteinExistence type="predicted"/>
<gene>
    <name evidence="1" type="ORF">PCOR1329_LOCUS26169</name>
</gene>
<organism evidence="1 2">
    <name type="scientific">Prorocentrum cordatum</name>
    <dbReference type="NCBI Taxonomy" id="2364126"/>
    <lineage>
        <taxon>Eukaryota</taxon>
        <taxon>Sar</taxon>
        <taxon>Alveolata</taxon>
        <taxon>Dinophyceae</taxon>
        <taxon>Prorocentrales</taxon>
        <taxon>Prorocentraceae</taxon>
        <taxon>Prorocentrum</taxon>
    </lineage>
</organism>
<reference evidence="1" key="1">
    <citation type="submission" date="2023-10" db="EMBL/GenBank/DDBJ databases">
        <authorList>
            <person name="Chen Y."/>
            <person name="Shah S."/>
            <person name="Dougan E. K."/>
            <person name="Thang M."/>
            <person name="Chan C."/>
        </authorList>
    </citation>
    <scope>NUCLEOTIDE SEQUENCE [LARGE SCALE GENOMIC DNA]</scope>
</reference>
<dbReference type="SUPFAM" id="SSF48371">
    <property type="entry name" value="ARM repeat"/>
    <property type="match status" value="1"/>
</dbReference>
<evidence type="ECO:0008006" key="3">
    <source>
        <dbReference type="Google" id="ProtNLM"/>
    </source>
</evidence>
<name>A0ABN9S3Q0_9DINO</name>
<accession>A0ABN9S3Q0</accession>
<dbReference type="Gene3D" id="1.25.10.10">
    <property type="entry name" value="Leucine-rich Repeat Variant"/>
    <property type="match status" value="1"/>
</dbReference>
<keyword evidence="2" id="KW-1185">Reference proteome</keyword>
<sequence length="116" mass="11569">MLSIPALRELEDLHLCSPKSSPAGGDLARQCTAALEKLGAGRCGEREEAANRLANMGAIAVPHAAAIALALAEDGEWRVRLACARALGSLGSVSGVAGSHGAAALVAALADGSDEV</sequence>
<evidence type="ECO:0000313" key="1">
    <source>
        <dbReference type="EMBL" id="CAK0826243.1"/>
    </source>
</evidence>
<comment type="caution">
    <text evidence="1">The sequence shown here is derived from an EMBL/GenBank/DDBJ whole genome shotgun (WGS) entry which is preliminary data.</text>
</comment>
<feature type="non-terminal residue" evidence="1">
    <location>
        <position position="116"/>
    </location>
</feature>
<protein>
    <recommendedName>
        <fullName evidence="3">HEAT repeat domain-containing protein</fullName>
    </recommendedName>
</protein>
<dbReference type="Proteomes" id="UP001189429">
    <property type="component" value="Unassembled WGS sequence"/>
</dbReference>
<dbReference type="EMBL" id="CAUYUJ010009256">
    <property type="protein sequence ID" value="CAK0826243.1"/>
    <property type="molecule type" value="Genomic_DNA"/>
</dbReference>
<evidence type="ECO:0000313" key="2">
    <source>
        <dbReference type="Proteomes" id="UP001189429"/>
    </source>
</evidence>